<name>A0A0K9PBC4_ZOSMR</name>
<dbReference type="EMBL" id="LFYR01001032">
    <property type="protein sequence ID" value="KMZ65552.1"/>
    <property type="molecule type" value="Genomic_DNA"/>
</dbReference>
<keyword evidence="6" id="KW-0539">Nucleus</keyword>
<evidence type="ECO:0000256" key="5">
    <source>
        <dbReference type="ARBA" id="ARBA00023163"/>
    </source>
</evidence>
<dbReference type="InterPro" id="IPR057649">
    <property type="entry name" value="PUB62-63_C"/>
</dbReference>
<keyword evidence="4" id="KW-0805">Transcription regulation</keyword>
<comment type="caution">
    <text evidence="9">The sequence shown here is derived from an EMBL/GenBank/DDBJ whole genome shotgun (WGS) entry which is preliminary data.</text>
</comment>
<dbReference type="GO" id="GO:0000118">
    <property type="term" value="C:histone deacetylase complex"/>
    <property type="evidence" value="ECO:0000318"/>
    <property type="project" value="GO_Central"/>
</dbReference>
<dbReference type="GO" id="GO:0003712">
    <property type="term" value="F:transcription coregulator activity"/>
    <property type="evidence" value="ECO:0000318"/>
    <property type="project" value="GO_Central"/>
</dbReference>
<feature type="domain" description="Histone deacetylase complex subunit SAP30 Sin3 binding" evidence="7">
    <location>
        <begin position="105"/>
        <end position="155"/>
    </location>
</feature>
<dbReference type="InterPro" id="IPR024145">
    <property type="entry name" value="His_deAcase_SAP30/SAP30L"/>
</dbReference>
<protein>
    <submittedName>
        <fullName evidence="9">Uncharacterized protein</fullName>
    </submittedName>
</protein>
<accession>A0A0K9PBC4</accession>
<proteinExistence type="inferred from homology"/>
<evidence type="ECO:0000256" key="3">
    <source>
        <dbReference type="ARBA" id="ARBA00022491"/>
    </source>
</evidence>
<dbReference type="PANTHER" id="PTHR13286:SF6">
    <property type="entry name" value="HISTONE DEACETYLASE COMPLEX SUBUNIT SAP30L-RELATED"/>
    <property type="match status" value="1"/>
</dbReference>
<dbReference type="GO" id="GO:0006355">
    <property type="term" value="P:regulation of DNA-templated transcription"/>
    <property type="evidence" value="ECO:0000318"/>
    <property type="project" value="GO_Central"/>
</dbReference>
<dbReference type="InterPro" id="IPR025718">
    <property type="entry name" value="SAP30_Sin3-bd"/>
</dbReference>
<dbReference type="OMA" id="IDLNTEC"/>
<keyword evidence="5" id="KW-0804">Transcription</keyword>
<dbReference type="AlphaFoldDB" id="A0A0K9PBC4"/>
<dbReference type="InterPro" id="IPR038291">
    <property type="entry name" value="SAP30_C_sf"/>
</dbReference>
<feature type="domain" description="PUB 62/63 C-terminal" evidence="8">
    <location>
        <begin position="21"/>
        <end position="69"/>
    </location>
</feature>
<evidence type="ECO:0000259" key="8">
    <source>
        <dbReference type="Pfam" id="PF23112"/>
    </source>
</evidence>
<evidence type="ECO:0000313" key="9">
    <source>
        <dbReference type="EMBL" id="KMZ65552.1"/>
    </source>
</evidence>
<comment type="similarity">
    <text evidence="2">Belongs to the SAP30 family.</text>
</comment>
<evidence type="ECO:0000259" key="7">
    <source>
        <dbReference type="Pfam" id="PF13867"/>
    </source>
</evidence>
<dbReference type="PANTHER" id="PTHR13286">
    <property type="entry name" value="SAP30"/>
    <property type="match status" value="1"/>
</dbReference>
<dbReference type="Proteomes" id="UP000036987">
    <property type="component" value="Unassembled WGS sequence"/>
</dbReference>
<organism evidence="9 10">
    <name type="scientific">Zostera marina</name>
    <name type="common">Eelgrass</name>
    <dbReference type="NCBI Taxonomy" id="29655"/>
    <lineage>
        <taxon>Eukaryota</taxon>
        <taxon>Viridiplantae</taxon>
        <taxon>Streptophyta</taxon>
        <taxon>Embryophyta</taxon>
        <taxon>Tracheophyta</taxon>
        <taxon>Spermatophyta</taxon>
        <taxon>Magnoliopsida</taxon>
        <taxon>Liliopsida</taxon>
        <taxon>Zosteraceae</taxon>
        <taxon>Zostera</taxon>
    </lineage>
</organism>
<gene>
    <name evidence="9" type="ORF">ZOSMA_31G01430</name>
</gene>
<reference evidence="10" key="1">
    <citation type="journal article" date="2016" name="Nature">
        <title>The genome of the seagrass Zostera marina reveals angiosperm adaptation to the sea.</title>
        <authorList>
            <person name="Olsen J.L."/>
            <person name="Rouze P."/>
            <person name="Verhelst B."/>
            <person name="Lin Y.-C."/>
            <person name="Bayer T."/>
            <person name="Collen J."/>
            <person name="Dattolo E."/>
            <person name="De Paoli E."/>
            <person name="Dittami S."/>
            <person name="Maumus F."/>
            <person name="Michel G."/>
            <person name="Kersting A."/>
            <person name="Lauritano C."/>
            <person name="Lohaus R."/>
            <person name="Toepel M."/>
            <person name="Tonon T."/>
            <person name="Vanneste K."/>
            <person name="Amirebrahimi M."/>
            <person name="Brakel J."/>
            <person name="Bostroem C."/>
            <person name="Chovatia M."/>
            <person name="Grimwood J."/>
            <person name="Jenkins J.W."/>
            <person name="Jueterbock A."/>
            <person name="Mraz A."/>
            <person name="Stam W.T."/>
            <person name="Tice H."/>
            <person name="Bornberg-Bauer E."/>
            <person name="Green P.J."/>
            <person name="Pearson G.A."/>
            <person name="Procaccini G."/>
            <person name="Duarte C.M."/>
            <person name="Schmutz J."/>
            <person name="Reusch T.B.H."/>
            <person name="Van de Peer Y."/>
        </authorList>
    </citation>
    <scope>NUCLEOTIDE SEQUENCE [LARGE SCALE GENOMIC DNA]</scope>
    <source>
        <strain evidence="10">cv. Finnish</strain>
    </source>
</reference>
<dbReference type="OrthoDB" id="510958at2759"/>
<evidence type="ECO:0000256" key="1">
    <source>
        <dbReference type="ARBA" id="ARBA00004123"/>
    </source>
</evidence>
<evidence type="ECO:0000256" key="4">
    <source>
        <dbReference type="ARBA" id="ARBA00023015"/>
    </source>
</evidence>
<sequence>MPAIRDYPREEEELAVLPAHTKVLVTGNNRTKPVHVGLQAVVKKAVGLGGWYWLVLTNGDEVRLQRNALSVIEAPIEHNEEEYYREEKTVCCPKRQPPIVDLRKLDMVSLRKYCRHFKLLQQPSREQLIEIVEKHFSSQQLDEFQVIAGFLQASKRRNRTKKEED</sequence>
<evidence type="ECO:0000256" key="2">
    <source>
        <dbReference type="ARBA" id="ARBA00006283"/>
    </source>
</evidence>
<evidence type="ECO:0000256" key="6">
    <source>
        <dbReference type="ARBA" id="ARBA00023242"/>
    </source>
</evidence>
<keyword evidence="10" id="KW-1185">Reference proteome</keyword>
<dbReference type="Pfam" id="PF23112">
    <property type="entry name" value="PUB62-63_C"/>
    <property type="match status" value="1"/>
</dbReference>
<evidence type="ECO:0000313" key="10">
    <source>
        <dbReference type="Proteomes" id="UP000036987"/>
    </source>
</evidence>
<dbReference type="Pfam" id="PF13867">
    <property type="entry name" value="SAP30_Sin3_bdg"/>
    <property type="match status" value="1"/>
</dbReference>
<comment type="subcellular location">
    <subcellularLocation>
        <location evidence="1">Nucleus</location>
    </subcellularLocation>
</comment>
<keyword evidence="3" id="KW-0678">Repressor</keyword>
<dbReference type="Gene3D" id="6.10.160.20">
    <property type="match status" value="1"/>
</dbReference>